<dbReference type="Proteomes" id="UP000314294">
    <property type="component" value="Unassembled WGS sequence"/>
</dbReference>
<feature type="compositionally biased region" description="Pro residues" evidence="1">
    <location>
        <begin position="16"/>
        <end position="28"/>
    </location>
</feature>
<evidence type="ECO:0000313" key="2">
    <source>
        <dbReference type="EMBL" id="TNN47852.1"/>
    </source>
</evidence>
<dbReference type="EMBL" id="SRLO01000722">
    <property type="protein sequence ID" value="TNN47852.1"/>
    <property type="molecule type" value="Genomic_DNA"/>
</dbReference>
<protein>
    <submittedName>
        <fullName evidence="2">Uncharacterized protein</fullName>
    </submittedName>
</protein>
<comment type="caution">
    <text evidence="2">The sequence shown here is derived from an EMBL/GenBank/DDBJ whole genome shotgun (WGS) entry which is preliminary data.</text>
</comment>
<feature type="compositionally biased region" description="Low complexity" evidence="1">
    <location>
        <begin position="53"/>
        <end position="62"/>
    </location>
</feature>
<gene>
    <name evidence="2" type="ORF">EYF80_041946</name>
</gene>
<sequence>MSTFGPLLEIHHRGRSPPPPPLPPPPPSSSSRPIEEIMNLIGAGIETSKKKQPSSSSAPHSPLDGNHQTSHGF</sequence>
<evidence type="ECO:0000313" key="3">
    <source>
        <dbReference type="Proteomes" id="UP000314294"/>
    </source>
</evidence>
<feature type="region of interest" description="Disordered" evidence="1">
    <location>
        <begin position="1"/>
        <end position="73"/>
    </location>
</feature>
<name>A0A4Z2G5I3_9TELE</name>
<keyword evidence="3" id="KW-1185">Reference proteome</keyword>
<accession>A0A4Z2G5I3</accession>
<proteinExistence type="predicted"/>
<evidence type="ECO:0000256" key="1">
    <source>
        <dbReference type="SAM" id="MobiDB-lite"/>
    </source>
</evidence>
<organism evidence="2 3">
    <name type="scientific">Liparis tanakae</name>
    <name type="common">Tanaka's snailfish</name>
    <dbReference type="NCBI Taxonomy" id="230148"/>
    <lineage>
        <taxon>Eukaryota</taxon>
        <taxon>Metazoa</taxon>
        <taxon>Chordata</taxon>
        <taxon>Craniata</taxon>
        <taxon>Vertebrata</taxon>
        <taxon>Euteleostomi</taxon>
        <taxon>Actinopterygii</taxon>
        <taxon>Neopterygii</taxon>
        <taxon>Teleostei</taxon>
        <taxon>Neoteleostei</taxon>
        <taxon>Acanthomorphata</taxon>
        <taxon>Eupercaria</taxon>
        <taxon>Perciformes</taxon>
        <taxon>Cottioidei</taxon>
        <taxon>Cottales</taxon>
        <taxon>Liparidae</taxon>
        <taxon>Liparis</taxon>
    </lineage>
</organism>
<reference evidence="2 3" key="1">
    <citation type="submission" date="2019-03" db="EMBL/GenBank/DDBJ databases">
        <title>First draft genome of Liparis tanakae, snailfish: a comprehensive survey of snailfish specific genes.</title>
        <authorList>
            <person name="Kim W."/>
            <person name="Song I."/>
            <person name="Jeong J.-H."/>
            <person name="Kim D."/>
            <person name="Kim S."/>
            <person name="Ryu S."/>
            <person name="Song J.Y."/>
            <person name="Lee S.K."/>
        </authorList>
    </citation>
    <scope>NUCLEOTIDE SEQUENCE [LARGE SCALE GENOMIC DNA]</scope>
    <source>
        <tissue evidence="2">Muscle</tissue>
    </source>
</reference>
<dbReference type="AlphaFoldDB" id="A0A4Z2G5I3"/>